<protein>
    <submittedName>
        <fullName evidence="1">Uncharacterized protein</fullName>
    </submittedName>
</protein>
<evidence type="ECO:0000313" key="2">
    <source>
        <dbReference type="Proteomes" id="UP000061660"/>
    </source>
</evidence>
<dbReference type="PATRIC" id="fig|162209.4.peg.3653"/>
<sequence>MKNDYFEVSISLHYEDLTWIAKPFKYYFDPLNTYSVSVELEQFPTQIIERIKIELKNEMMNGREIYKFLYEIKKKLVQSNVEGIIYTLKRYLLTDPYINLVFKKLSRIYVEHVGEYPANKLI</sequence>
<evidence type="ECO:0000313" key="1">
    <source>
        <dbReference type="EMBL" id="ALS23775.1"/>
    </source>
</evidence>
<dbReference type="Proteomes" id="UP000061660">
    <property type="component" value="Chromosome"/>
</dbReference>
<name>A0A0U2MZD3_9BACL</name>
<keyword evidence="2" id="KW-1185">Reference proteome</keyword>
<reference evidence="1 2" key="2">
    <citation type="journal article" date="2016" name="Genome Announc.">
        <title>Complete Genome Sequences of Two Interactive Moderate Thermophiles, Paenibacillus napthalenovorans 32O-Y and Paenibacillus sp. 32O-W.</title>
        <authorList>
            <person name="Butler R.R.III."/>
            <person name="Wang J."/>
            <person name="Stark B.C."/>
            <person name="Pombert J.F."/>
        </authorList>
    </citation>
    <scope>NUCLEOTIDE SEQUENCE [LARGE SCALE GENOMIC DNA]</scope>
    <source>
        <strain evidence="1 2">32O-Y</strain>
    </source>
</reference>
<reference evidence="2" key="1">
    <citation type="submission" date="2015-12" db="EMBL/GenBank/DDBJ databases">
        <title>Complete genome sequences of two moderately thermophilic Paenibacillus species.</title>
        <authorList>
            <person name="Butler R.III."/>
            <person name="Wang J."/>
            <person name="Stark B.C."/>
            <person name="Pombert J.-F."/>
        </authorList>
    </citation>
    <scope>NUCLEOTIDE SEQUENCE [LARGE SCALE GENOMIC DNA]</scope>
    <source>
        <strain evidence="2">32O-Y</strain>
    </source>
</reference>
<organism evidence="1 2">
    <name type="scientific">Paenibacillus naphthalenovorans</name>
    <dbReference type="NCBI Taxonomy" id="162209"/>
    <lineage>
        <taxon>Bacteria</taxon>
        <taxon>Bacillati</taxon>
        <taxon>Bacillota</taxon>
        <taxon>Bacilli</taxon>
        <taxon>Bacillales</taxon>
        <taxon>Paenibacillaceae</taxon>
        <taxon>Paenibacillus</taxon>
    </lineage>
</organism>
<dbReference type="AlphaFoldDB" id="A0A0U2MZD3"/>
<dbReference type="KEGG" id="pnp:IJ22_34140"/>
<dbReference type="EMBL" id="CP013652">
    <property type="protein sequence ID" value="ALS23775.1"/>
    <property type="molecule type" value="Genomic_DNA"/>
</dbReference>
<dbReference type="OrthoDB" id="2679374at2"/>
<gene>
    <name evidence="1" type="ORF">IJ22_34140</name>
</gene>
<accession>A0A0U2MZD3</accession>
<proteinExistence type="predicted"/>
<dbReference type="RefSeq" id="WP_062409624.1">
    <property type="nucleotide sequence ID" value="NZ_CP013652.1"/>
</dbReference>